<proteinExistence type="predicted"/>
<dbReference type="InterPro" id="IPR025558">
    <property type="entry name" value="DUF4283"/>
</dbReference>
<evidence type="ECO:0000259" key="1">
    <source>
        <dbReference type="Pfam" id="PF14111"/>
    </source>
</evidence>
<evidence type="ECO:0000313" key="2">
    <source>
        <dbReference type="EMBL" id="TXG52603.1"/>
    </source>
</evidence>
<dbReference type="OrthoDB" id="1750606at2759"/>
<protein>
    <recommendedName>
        <fullName evidence="1">DUF4283 domain-containing protein</fullName>
    </recommendedName>
</protein>
<accession>A0A5C7H689</accession>
<dbReference type="EMBL" id="VAHF01000010">
    <property type="protein sequence ID" value="TXG52603.1"/>
    <property type="molecule type" value="Genomic_DNA"/>
</dbReference>
<dbReference type="AlphaFoldDB" id="A0A5C7H689"/>
<dbReference type="Pfam" id="PF14111">
    <property type="entry name" value="DUF4283"/>
    <property type="match status" value="1"/>
</dbReference>
<reference evidence="3" key="1">
    <citation type="journal article" date="2019" name="Gigascience">
        <title>De novo genome assembly of the endangered Acer yangbiense, a plant species with extremely small populations endemic to Yunnan Province, China.</title>
        <authorList>
            <person name="Yang J."/>
            <person name="Wariss H.M."/>
            <person name="Tao L."/>
            <person name="Zhang R."/>
            <person name="Yun Q."/>
            <person name="Hollingsworth P."/>
            <person name="Dao Z."/>
            <person name="Luo G."/>
            <person name="Guo H."/>
            <person name="Ma Y."/>
            <person name="Sun W."/>
        </authorList>
    </citation>
    <scope>NUCLEOTIDE SEQUENCE [LARGE SCALE GENOMIC DNA]</scope>
    <source>
        <strain evidence="3">cv. Malutang</strain>
    </source>
</reference>
<dbReference type="PANTHER" id="PTHR31286">
    <property type="entry name" value="GLYCINE-RICH CELL WALL STRUCTURAL PROTEIN 1.8-LIKE"/>
    <property type="match status" value="1"/>
</dbReference>
<dbReference type="Proteomes" id="UP000323000">
    <property type="component" value="Chromosome 10"/>
</dbReference>
<gene>
    <name evidence="2" type="ORF">EZV62_021772</name>
</gene>
<evidence type="ECO:0000313" key="3">
    <source>
        <dbReference type="Proteomes" id="UP000323000"/>
    </source>
</evidence>
<comment type="caution">
    <text evidence="2">The sequence shown here is derived from an EMBL/GenBank/DDBJ whole genome shotgun (WGS) entry which is preliminary data.</text>
</comment>
<organism evidence="2 3">
    <name type="scientific">Acer yangbiense</name>
    <dbReference type="NCBI Taxonomy" id="1000413"/>
    <lineage>
        <taxon>Eukaryota</taxon>
        <taxon>Viridiplantae</taxon>
        <taxon>Streptophyta</taxon>
        <taxon>Embryophyta</taxon>
        <taxon>Tracheophyta</taxon>
        <taxon>Spermatophyta</taxon>
        <taxon>Magnoliopsida</taxon>
        <taxon>eudicotyledons</taxon>
        <taxon>Gunneridae</taxon>
        <taxon>Pentapetalae</taxon>
        <taxon>rosids</taxon>
        <taxon>malvids</taxon>
        <taxon>Sapindales</taxon>
        <taxon>Sapindaceae</taxon>
        <taxon>Hippocastanoideae</taxon>
        <taxon>Acereae</taxon>
        <taxon>Acer</taxon>
    </lineage>
</organism>
<keyword evidence="3" id="KW-1185">Reference proteome</keyword>
<feature type="domain" description="DUF4283" evidence="1">
    <location>
        <begin position="35"/>
        <end position="110"/>
    </location>
</feature>
<dbReference type="PANTHER" id="PTHR31286:SF167">
    <property type="entry name" value="OS09G0268800 PROTEIN"/>
    <property type="match status" value="1"/>
</dbReference>
<dbReference type="InterPro" id="IPR040256">
    <property type="entry name" value="At4g02000-like"/>
</dbReference>
<sequence length="391" mass="42930">MSSEDITSLCASLSINARDGPVQLLDNSLKCEAINRLSLCLVGKVLSSKWVNREAFMRVIGKIWQVKKRFDIESVSGNTFTFHFRDKYDLDMVILGGPWSFDNALIVLEKPVGMGTIESLCFSQTDFWVQIHQIPIICMTREIGRFLGGMIGEVLDIDGGNSRDCVGKFIHSTTECVEDGPYPMVKGKKEGSVVSPIIIGPSGKNDKGKDKEIQVVPTDEDIPMVLKVGVQIDDITDRERPSMNEPRNYQKQGVIAGDRGRLEKENVKSQESELFPVVYSAYQQEEEDISAQTISNENHRPVKGDVCEAHDITNMANPGCIDPCLLSGVGLGSKINGPLGNICMANPIVESQDNPSGKIEPVVKDGLRDCKRVRNVRGSLDLEADICGSPG</sequence>
<name>A0A5C7H689_9ROSI</name>